<evidence type="ECO:0000256" key="3">
    <source>
        <dbReference type="ARBA" id="ARBA00023015"/>
    </source>
</evidence>
<dbReference type="PROSITE" id="PS51294">
    <property type="entry name" value="HTH_MYB"/>
    <property type="match status" value="1"/>
</dbReference>
<keyword evidence="10" id="KW-1185">Reference proteome</keyword>
<keyword evidence="4" id="KW-0238">DNA-binding</keyword>
<gene>
    <name evidence="9" type="ORF">AARE701A_LOCUS5008</name>
</gene>
<keyword evidence="2" id="KW-0677">Repeat</keyword>
<dbReference type="PANTHER" id="PTHR45614:SF175">
    <property type="entry name" value="TRANSCRIPTION FACTOR MYB105-RELATED"/>
    <property type="match status" value="1"/>
</dbReference>
<dbReference type="InterPro" id="IPR050560">
    <property type="entry name" value="MYB_TF"/>
</dbReference>
<dbReference type="InterPro" id="IPR001005">
    <property type="entry name" value="SANT/Myb"/>
</dbReference>
<evidence type="ECO:0000313" key="10">
    <source>
        <dbReference type="Proteomes" id="UP000682877"/>
    </source>
</evidence>
<dbReference type="EMBL" id="LR999452">
    <property type="protein sequence ID" value="CAE5963569.1"/>
    <property type="molecule type" value="Genomic_DNA"/>
</dbReference>
<feature type="domain" description="HTH myb-type" evidence="8">
    <location>
        <begin position="66"/>
        <end position="129"/>
    </location>
</feature>
<organism evidence="9 10">
    <name type="scientific">Arabidopsis arenosa</name>
    <name type="common">Sand rock-cress</name>
    <name type="synonym">Cardaminopsis arenosa</name>
    <dbReference type="NCBI Taxonomy" id="38785"/>
    <lineage>
        <taxon>Eukaryota</taxon>
        <taxon>Viridiplantae</taxon>
        <taxon>Streptophyta</taxon>
        <taxon>Embryophyta</taxon>
        <taxon>Tracheophyta</taxon>
        <taxon>Spermatophyta</taxon>
        <taxon>Magnoliopsida</taxon>
        <taxon>eudicotyledons</taxon>
        <taxon>Gunneridae</taxon>
        <taxon>Pentapetalae</taxon>
        <taxon>rosids</taxon>
        <taxon>malvids</taxon>
        <taxon>Brassicales</taxon>
        <taxon>Brassicaceae</taxon>
        <taxon>Camelineae</taxon>
        <taxon>Arabidopsis</taxon>
    </lineage>
</organism>
<dbReference type="CDD" id="cd00167">
    <property type="entry name" value="SANT"/>
    <property type="match status" value="1"/>
</dbReference>
<reference evidence="9" key="1">
    <citation type="submission" date="2021-01" db="EMBL/GenBank/DDBJ databases">
        <authorList>
            <person name="Bezrukov I."/>
        </authorList>
    </citation>
    <scope>NUCLEOTIDE SEQUENCE</scope>
</reference>
<sequence>MSEDQHRWMDQIASSDYFSLNMDNAQHLSSYYTGHREEDMNPNLSDYSNCNKKDTTVYGSCGHSSKASVSRGHWRPAEDTKLKELVALYGPQNWNLIAEKLQGRSARLFPGRTDNSVKNHWHVIMARKFREQSSAYRRRKTMLPLKPLINPNPHLFNDFDPTRLALTHLVSNDQKQLMLPIPCFPGYDHESPLMADMFQNEMMVGEYIAWTQEATTFDFLNQTGKSEMFERMTEEKKPPFFDFLGLGTV</sequence>
<feature type="domain" description="Myb-like" evidence="7">
    <location>
        <begin position="66"/>
        <end position="125"/>
    </location>
</feature>
<evidence type="ECO:0000256" key="5">
    <source>
        <dbReference type="ARBA" id="ARBA00023163"/>
    </source>
</evidence>
<name>A0A8S1ZT85_ARAAE</name>
<evidence type="ECO:0000313" key="9">
    <source>
        <dbReference type="EMBL" id="CAE5963569.1"/>
    </source>
</evidence>
<dbReference type="GO" id="GO:0005634">
    <property type="term" value="C:nucleus"/>
    <property type="evidence" value="ECO:0007669"/>
    <property type="project" value="UniProtKB-SubCell"/>
</dbReference>
<dbReference type="InterPro" id="IPR009057">
    <property type="entry name" value="Homeodomain-like_sf"/>
</dbReference>
<accession>A0A8S1ZT85</accession>
<dbReference type="SMART" id="SM00717">
    <property type="entry name" value="SANT"/>
    <property type="match status" value="1"/>
</dbReference>
<dbReference type="Pfam" id="PF00249">
    <property type="entry name" value="Myb_DNA-binding"/>
    <property type="match status" value="1"/>
</dbReference>
<dbReference type="PROSITE" id="PS50090">
    <property type="entry name" value="MYB_LIKE"/>
    <property type="match status" value="1"/>
</dbReference>
<dbReference type="GO" id="GO:0000978">
    <property type="term" value="F:RNA polymerase II cis-regulatory region sequence-specific DNA binding"/>
    <property type="evidence" value="ECO:0007669"/>
    <property type="project" value="TreeGrafter"/>
</dbReference>
<dbReference type="InterPro" id="IPR017930">
    <property type="entry name" value="Myb_dom"/>
</dbReference>
<comment type="subcellular location">
    <subcellularLocation>
        <location evidence="1">Nucleus</location>
    </subcellularLocation>
</comment>
<keyword evidence="3" id="KW-0805">Transcription regulation</keyword>
<keyword evidence="6" id="KW-0539">Nucleus</keyword>
<evidence type="ECO:0000259" key="8">
    <source>
        <dbReference type="PROSITE" id="PS51294"/>
    </source>
</evidence>
<evidence type="ECO:0000256" key="1">
    <source>
        <dbReference type="ARBA" id="ARBA00004123"/>
    </source>
</evidence>
<proteinExistence type="predicted"/>
<keyword evidence="5" id="KW-0804">Transcription</keyword>
<evidence type="ECO:0000256" key="2">
    <source>
        <dbReference type="ARBA" id="ARBA00022737"/>
    </source>
</evidence>
<evidence type="ECO:0000256" key="4">
    <source>
        <dbReference type="ARBA" id="ARBA00023125"/>
    </source>
</evidence>
<dbReference type="AlphaFoldDB" id="A0A8S1ZT85"/>
<dbReference type="SUPFAM" id="SSF46689">
    <property type="entry name" value="Homeodomain-like"/>
    <property type="match status" value="1"/>
</dbReference>
<dbReference type="GO" id="GO:0000981">
    <property type="term" value="F:DNA-binding transcription factor activity, RNA polymerase II-specific"/>
    <property type="evidence" value="ECO:0007669"/>
    <property type="project" value="TreeGrafter"/>
</dbReference>
<evidence type="ECO:0000259" key="7">
    <source>
        <dbReference type="PROSITE" id="PS50090"/>
    </source>
</evidence>
<evidence type="ECO:0000256" key="6">
    <source>
        <dbReference type="ARBA" id="ARBA00023242"/>
    </source>
</evidence>
<dbReference type="PANTHER" id="PTHR45614">
    <property type="entry name" value="MYB PROTEIN-RELATED"/>
    <property type="match status" value="1"/>
</dbReference>
<dbReference type="Proteomes" id="UP000682877">
    <property type="component" value="Chromosome 2"/>
</dbReference>
<protein>
    <submittedName>
        <fullName evidence="9">Uncharacterized protein</fullName>
    </submittedName>
</protein>
<dbReference type="Gene3D" id="1.10.10.60">
    <property type="entry name" value="Homeodomain-like"/>
    <property type="match status" value="1"/>
</dbReference>